<keyword evidence="15" id="KW-0699">rRNA-binding</keyword>
<dbReference type="InterPro" id="IPR011907">
    <property type="entry name" value="RNase_III"/>
</dbReference>
<evidence type="ECO:0000256" key="12">
    <source>
        <dbReference type="ARBA" id="ARBA00022801"/>
    </source>
</evidence>
<evidence type="ECO:0000313" key="18">
    <source>
        <dbReference type="EMBL" id="MQM72778.1"/>
    </source>
</evidence>
<dbReference type="SUPFAM" id="SSF54768">
    <property type="entry name" value="dsRNA-binding domain-like"/>
    <property type="match status" value="1"/>
</dbReference>
<dbReference type="Pfam" id="PF00035">
    <property type="entry name" value="dsrm"/>
    <property type="match status" value="1"/>
</dbReference>
<keyword evidence="12 15" id="KW-0378">Hydrolase</keyword>
<feature type="active site" evidence="15">
    <location>
        <position position="115"/>
    </location>
</feature>
<dbReference type="GO" id="GO:0042802">
    <property type="term" value="F:identical protein binding"/>
    <property type="evidence" value="ECO:0007669"/>
    <property type="project" value="UniProtKB-ARBA"/>
</dbReference>
<dbReference type="Pfam" id="PF14622">
    <property type="entry name" value="Ribonucleas_3_3"/>
    <property type="match status" value="1"/>
</dbReference>
<dbReference type="Gene3D" id="1.10.1520.10">
    <property type="entry name" value="Ribonuclease III domain"/>
    <property type="match status" value="1"/>
</dbReference>
<evidence type="ECO:0000256" key="15">
    <source>
        <dbReference type="HAMAP-Rule" id="MF_00104"/>
    </source>
</evidence>
<keyword evidence="8 15" id="KW-0819">tRNA processing</keyword>
<comment type="similarity">
    <text evidence="3">Belongs to the ribonuclease III family.</text>
</comment>
<evidence type="ECO:0000256" key="10">
    <source>
        <dbReference type="ARBA" id="ARBA00022723"/>
    </source>
</evidence>
<feature type="active site" evidence="15">
    <location>
        <position position="44"/>
    </location>
</feature>
<evidence type="ECO:0000256" key="4">
    <source>
        <dbReference type="ARBA" id="ARBA00011738"/>
    </source>
</evidence>
<dbReference type="AlphaFoldDB" id="A0A6L5GRK8"/>
<name>A0A6L5GRK8_9FIRM</name>
<dbReference type="HAMAP" id="MF_00104">
    <property type="entry name" value="RNase_III"/>
    <property type="match status" value="1"/>
</dbReference>
<dbReference type="InterPro" id="IPR014720">
    <property type="entry name" value="dsRBD_dom"/>
</dbReference>
<reference evidence="18" key="1">
    <citation type="journal article" date="2020" name="Appl. Environ. Microbiol.">
        <title>Medium-Chain Fatty Acid Synthesis by 'Candidatus Weimeria bifida' gen. nov., sp. nov., and 'Candidatus Pseudoramibacter fermentans' sp. nov.</title>
        <authorList>
            <person name="Scarborough M.J."/>
            <person name="Myers K.S."/>
            <person name="Donohue T.J."/>
            <person name="Noguera D.R."/>
        </authorList>
    </citation>
    <scope>NUCLEOTIDE SEQUENCE</scope>
    <source>
        <strain evidence="18">EUB1.1</strain>
    </source>
</reference>
<evidence type="ECO:0000256" key="11">
    <source>
        <dbReference type="ARBA" id="ARBA00022759"/>
    </source>
</evidence>
<dbReference type="CDD" id="cd00593">
    <property type="entry name" value="RIBOc"/>
    <property type="match status" value="1"/>
</dbReference>
<dbReference type="PROSITE" id="PS50137">
    <property type="entry name" value="DS_RBD"/>
    <property type="match status" value="1"/>
</dbReference>
<dbReference type="GO" id="GO:0003725">
    <property type="term" value="F:double-stranded RNA binding"/>
    <property type="evidence" value="ECO:0007669"/>
    <property type="project" value="TreeGrafter"/>
</dbReference>
<dbReference type="SUPFAM" id="SSF69065">
    <property type="entry name" value="RNase III domain-like"/>
    <property type="match status" value="1"/>
</dbReference>
<dbReference type="GO" id="GO:0005737">
    <property type="term" value="C:cytoplasm"/>
    <property type="evidence" value="ECO:0007669"/>
    <property type="project" value="UniProtKB-SubCell"/>
</dbReference>
<dbReference type="FunFam" id="1.10.1520.10:FF:000001">
    <property type="entry name" value="Ribonuclease 3"/>
    <property type="match status" value="1"/>
</dbReference>
<comment type="caution">
    <text evidence="18">The sequence shown here is derived from an EMBL/GenBank/DDBJ whole genome shotgun (WGS) entry which is preliminary data.</text>
</comment>
<evidence type="ECO:0000256" key="8">
    <source>
        <dbReference type="ARBA" id="ARBA00022694"/>
    </source>
</evidence>
<evidence type="ECO:0000259" key="17">
    <source>
        <dbReference type="PROSITE" id="PS50142"/>
    </source>
</evidence>
<keyword evidence="5 15" id="KW-0963">Cytoplasm</keyword>
<keyword evidence="9 15" id="KW-0540">Nuclease</keyword>
<dbReference type="GO" id="GO:0046872">
    <property type="term" value="F:metal ion binding"/>
    <property type="evidence" value="ECO:0007669"/>
    <property type="project" value="UniProtKB-KW"/>
</dbReference>
<comment type="cofactor">
    <cofactor evidence="15">
        <name>Mg(2+)</name>
        <dbReference type="ChEBI" id="CHEBI:18420"/>
    </cofactor>
</comment>
<dbReference type="CDD" id="cd10845">
    <property type="entry name" value="DSRM_RNAse_III_family"/>
    <property type="match status" value="1"/>
</dbReference>
<dbReference type="FunFam" id="3.30.160.20:FF:000003">
    <property type="entry name" value="Ribonuclease 3"/>
    <property type="match status" value="1"/>
</dbReference>
<dbReference type="PANTHER" id="PTHR11207:SF0">
    <property type="entry name" value="RIBONUCLEASE 3"/>
    <property type="match status" value="1"/>
</dbReference>
<dbReference type="EC" id="3.1.26.3" evidence="15"/>
<evidence type="ECO:0000256" key="9">
    <source>
        <dbReference type="ARBA" id="ARBA00022722"/>
    </source>
</evidence>
<keyword evidence="10 15" id="KW-0479">Metal-binding</keyword>
<feature type="domain" description="DRBM" evidence="16">
    <location>
        <begin position="153"/>
        <end position="222"/>
    </location>
</feature>
<keyword evidence="11 15" id="KW-0255">Endonuclease</keyword>
<dbReference type="Proteomes" id="UP000473648">
    <property type="component" value="Unassembled WGS sequence"/>
</dbReference>
<dbReference type="GO" id="GO:0008033">
    <property type="term" value="P:tRNA processing"/>
    <property type="evidence" value="ECO:0007669"/>
    <property type="project" value="UniProtKB-KW"/>
</dbReference>
<dbReference type="GO" id="GO:0006397">
    <property type="term" value="P:mRNA processing"/>
    <property type="evidence" value="ECO:0007669"/>
    <property type="project" value="UniProtKB-UniRule"/>
</dbReference>
<dbReference type="SMART" id="SM00535">
    <property type="entry name" value="RIBOc"/>
    <property type="match status" value="1"/>
</dbReference>
<dbReference type="PROSITE" id="PS00517">
    <property type="entry name" value="RNASE_3_1"/>
    <property type="match status" value="1"/>
</dbReference>
<feature type="binding site" evidence="15">
    <location>
        <position position="40"/>
    </location>
    <ligand>
        <name>Mg(2+)</name>
        <dbReference type="ChEBI" id="CHEBI:18420"/>
    </ligand>
</feature>
<keyword evidence="14 15" id="KW-0694">RNA-binding</keyword>
<dbReference type="GO" id="GO:0006364">
    <property type="term" value="P:rRNA processing"/>
    <property type="evidence" value="ECO:0007669"/>
    <property type="project" value="UniProtKB-UniRule"/>
</dbReference>
<dbReference type="NCBIfam" id="TIGR02191">
    <property type="entry name" value="RNaseIII"/>
    <property type="match status" value="1"/>
</dbReference>
<dbReference type="GO" id="GO:0004525">
    <property type="term" value="F:ribonuclease III activity"/>
    <property type="evidence" value="ECO:0007669"/>
    <property type="project" value="UniProtKB-UniRule"/>
</dbReference>
<dbReference type="EMBL" id="VOGB01000004">
    <property type="protein sequence ID" value="MQM72778.1"/>
    <property type="molecule type" value="Genomic_DNA"/>
</dbReference>
<protein>
    <recommendedName>
        <fullName evidence="15">Ribonuclease 3</fullName>
        <ecNumber evidence="15">3.1.26.3</ecNumber>
    </recommendedName>
    <alternativeName>
        <fullName evidence="15">Ribonuclease III</fullName>
        <shortName evidence="15">RNase III</shortName>
    </alternativeName>
</protein>
<evidence type="ECO:0000256" key="2">
    <source>
        <dbReference type="ARBA" id="ARBA00004496"/>
    </source>
</evidence>
<dbReference type="InterPro" id="IPR000999">
    <property type="entry name" value="RNase_III_dom"/>
</dbReference>
<evidence type="ECO:0000256" key="1">
    <source>
        <dbReference type="ARBA" id="ARBA00000109"/>
    </source>
</evidence>
<dbReference type="PANTHER" id="PTHR11207">
    <property type="entry name" value="RIBONUCLEASE III"/>
    <property type="match status" value="1"/>
</dbReference>
<dbReference type="SMART" id="SM00358">
    <property type="entry name" value="DSRM"/>
    <property type="match status" value="1"/>
</dbReference>
<dbReference type="Gene3D" id="3.30.160.20">
    <property type="match status" value="1"/>
</dbReference>
<feature type="domain" description="RNase III" evidence="17">
    <location>
        <begin position="3"/>
        <end position="126"/>
    </location>
</feature>
<evidence type="ECO:0000256" key="14">
    <source>
        <dbReference type="ARBA" id="ARBA00022884"/>
    </source>
</evidence>
<evidence type="ECO:0000256" key="6">
    <source>
        <dbReference type="ARBA" id="ARBA00022552"/>
    </source>
</evidence>
<dbReference type="PROSITE" id="PS50142">
    <property type="entry name" value="RNASE_3_2"/>
    <property type="match status" value="1"/>
</dbReference>
<evidence type="ECO:0000259" key="16">
    <source>
        <dbReference type="PROSITE" id="PS50137"/>
    </source>
</evidence>
<comment type="catalytic activity">
    <reaction evidence="1 15">
        <text>Endonucleolytic cleavage to 5'-phosphomonoester.</text>
        <dbReference type="EC" id="3.1.26.3"/>
    </reaction>
</comment>
<evidence type="ECO:0000256" key="13">
    <source>
        <dbReference type="ARBA" id="ARBA00022842"/>
    </source>
</evidence>
<keyword evidence="13 15" id="KW-0460">Magnesium</keyword>
<dbReference type="GO" id="GO:0010468">
    <property type="term" value="P:regulation of gene expression"/>
    <property type="evidence" value="ECO:0007669"/>
    <property type="project" value="TreeGrafter"/>
</dbReference>
<evidence type="ECO:0000256" key="5">
    <source>
        <dbReference type="ARBA" id="ARBA00022490"/>
    </source>
</evidence>
<keyword evidence="7 15" id="KW-0507">mRNA processing</keyword>
<dbReference type="GO" id="GO:0019843">
    <property type="term" value="F:rRNA binding"/>
    <property type="evidence" value="ECO:0007669"/>
    <property type="project" value="UniProtKB-KW"/>
</dbReference>
<organism evidence="18 19">
    <name type="scientific">Candidatus Pseudoramibacter fermentans</name>
    <dbReference type="NCBI Taxonomy" id="2594427"/>
    <lineage>
        <taxon>Bacteria</taxon>
        <taxon>Bacillati</taxon>
        <taxon>Bacillota</taxon>
        <taxon>Clostridia</taxon>
        <taxon>Eubacteriales</taxon>
        <taxon>Eubacteriaceae</taxon>
        <taxon>Pseudoramibacter</taxon>
    </lineage>
</organism>
<evidence type="ECO:0000313" key="19">
    <source>
        <dbReference type="Proteomes" id="UP000473648"/>
    </source>
</evidence>
<dbReference type="InterPro" id="IPR036389">
    <property type="entry name" value="RNase_III_sf"/>
</dbReference>
<keyword evidence="6 15" id="KW-0698">rRNA processing</keyword>
<evidence type="ECO:0000256" key="7">
    <source>
        <dbReference type="ARBA" id="ARBA00022664"/>
    </source>
</evidence>
<evidence type="ECO:0000256" key="3">
    <source>
        <dbReference type="ARBA" id="ARBA00010183"/>
    </source>
</evidence>
<feature type="binding site" evidence="15">
    <location>
        <position position="112"/>
    </location>
    <ligand>
        <name>Mg(2+)</name>
        <dbReference type="ChEBI" id="CHEBI:18420"/>
    </ligand>
</feature>
<keyword evidence="19" id="KW-1185">Reference proteome</keyword>
<proteinExistence type="inferred from homology"/>
<comment type="function">
    <text evidence="15">Digests double-stranded RNA. Involved in the processing of primary rRNA transcript to yield the immediate precursors to the large and small rRNAs (23S and 16S). Processes some mRNAs, and tRNAs when they are encoded in the rRNA operon. Processes pre-crRNA and tracrRNA of type II CRISPR loci if present in the organism.</text>
</comment>
<comment type="subunit">
    <text evidence="4 15">Homodimer.</text>
</comment>
<sequence length="222" mass="25246">METNKLEKEINYYFDEKKYLIEALTHSSYGKSDTNNERLEYLGDAVLELSISEYLYKHFNFSEGKMTRLRASIVCSESLSRAAAKIHLGDFLLLGKGEIASGGRHRRSILENAFEALIGAVFLDSDYDQTKKIAYSLLDENIHLALSGHLNNDYKTALQELIQQQKEHVIEYVLDHTTGPEHEKNFYVSLFINGEKCGDGVGKTKKEAEQQAAKNVLYKKLN</sequence>
<feature type="binding site" evidence="15">
    <location>
        <position position="115"/>
    </location>
    <ligand>
        <name>Mg(2+)</name>
        <dbReference type="ChEBI" id="CHEBI:18420"/>
    </ligand>
</feature>
<accession>A0A6L5GRK8</accession>
<comment type="subcellular location">
    <subcellularLocation>
        <location evidence="2 15">Cytoplasm</location>
    </subcellularLocation>
</comment>
<gene>
    <name evidence="15 18" type="primary">rnc</name>
    <name evidence="18" type="ORF">FRC53_05025</name>
</gene>